<dbReference type="InterPro" id="IPR012910">
    <property type="entry name" value="Plug_dom"/>
</dbReference>
<gene>
    <name evidence="13" type="ORF">WCY31_09365</name>
</gene>
<dbReference type="Pfam" id="PF00593">
    <property type="entry name" value="TonB_dep_Rec_b-barrel"/>
    <property type="match status" value="1"/>
</dbReference>
<keyword evidence="13" id="KW-0675">Receptor</keyword>
<keyword evidence="6 8" id="KW-0472">Membrane</keyword>
<dbReference type="InterPro" id="IPR000531">
    <property type="entry name" value="Beta-barrel_TonB"/>
</dbReference>
<keyword evidence="4 8" id="KW-0812">Transmembrane</keyword>
<evidence type="ECO:0000259" key="11">
    <source>
        <dbReference type="Pfam" id="PF00593"/>
    </source>
</evidence>
<evidence type="ECO:0000313" key="14">
    <source>
        <dbReference type="Proteomes" id="UP001447842"/>
    </source>
</evidence>
<dbReference type="SUPFAM" id="SSF56935">
    <property type="entry name" value="Porins"/>
    <property type="match status" value="1"/>
</dbReference>
<evidence type="ECO:0000256" key="5">
    <source>
        <dbReference type="ARBA" id="ARBA00023077"/>
    </source>
</evidence>
<dbReference type="Pfam" id="PF07715">
    <property type="entry name" value="Plug"/>
    <property type="match status" value="1"/>
</dbReference>
<protein>
    <submittedName>
        <fullName evidence="13">TonB-dependent receptor</fullName>
    </submittedName>
</protein>
<dbReference type="Gene3D" id="2.170.130.10">
    <property type="entry name" value="TonB-dependent receptor, plug domain"/>
    <property type="match status" value="1"/>
</dbReference>
<keyword evidence="5 9" id="KW-0798">TonB box</keyword>
<dbReference type="InterPro" id="IPR037066">
    <property type="entry name" value="Plug_dom_sf"/>
</dbReference>
<dbReference type="PANTHER" id="PTHR47234:SF3">
    <property type="entry name" value="SECRETIN_TONB SHORT N-TERMINAL DOMAIN-CONTAINING PROTEIN"/>
    <property type="match status" value="1"/>
</dbReference>
<dbReference type="InterPro" id="IPR036942">
    <property type="entry name" value="Beta-barrel_TonB_sf"/>
</dbReference>
<accession>A0ABZ3H7T1</accession>
<evidence type="ECO:0000256" key="7">
    <source>
        <dbReference type="ARBA" id="ARBA00023237"/>
    </source>
</evidence>
<evidence type="ECO:0000256" key="10">
    <source>
        <dbReference type="SAM" id="SignalP"/>
    </source>
</evidence>
<evidence type="ECO:0000313" key="13">
    <source>
        <dbReference type="EMBL" id="XAU14457.1"/>
    </source>
</evidence>
<feature type="signal peptide" evidence="10">
    <location>
        <begin position="1"/>
        <end position="19"/>
    </location>
</feature>
<comment type="subcellular location">
    <subcellularLocation>
        <location evidence="1 8">Cell outer membrane</location>
        <topology evidence="1 8">Multi-pass membrane protein</topology>
    </subcellularLocation>
</comment>
<evidence type="ECO:0000256" key="2">
    <source>
        <dbReference type="ARBA" id="ARBA00022448"/>
    </source>
</evidence>
<dbReference type="EMBL" id="CP147920">
    <property type="protein sequence ID" value="XAU14457.1"/>
    <property type="molecule type" value="Genomic_DNA"/>
</dbReference>
<name>A0ABZ3H7T1_9BACT</name>
<evidence type="ECO:0000256" key="8">
    <source>
        <dbReference type="PROSITE-ProRule" id="PRU01360"/>
    </source>
</evidence>
<evidence type="ECO:0000256" key="1">
    <source>
        <dbReference type="ARBA" id="ARBA00004571"/>
    </source>
</evidence>
<evidence type="ECO:0000256" key="6">
    <source>
        <dbReference type="ARBA" id="ARBA00023136"/>
    </source>
</evidence>
<reference evidence="13 14" key="1">
    <citation type="submission" date="2024-03" db="EMBL/GenBank/DDBJ databases">
        <title>Sulfurimonas sp. HSL3-1.</title>
        <authorList>
            <person name="Wang S."/>
        </authorList>
    </citation>
    <scope>NUCLEOTIDE SEQUENCE [LARGE SCALE GENOMIC DNA]</scope>
    <source>
        <strain evidence="13 14">HSL3-1</strain>
    </source>
</reference>
<evidence type="ECO:0000256" key="3">
    <source>
        <dbReference type="ARBA" id="ARBA00022452"/>
    </source>
</evidence>
<keyword evidence="2 8" id="KW-0813">Transport</keyword>
<feature type="domain" description="TonB-dependent receptor plug" evidence="12">
    <location>
        <begin position="55"/>
        <end position="173"/>
    </location>
</feature>
<dbReference type="Proteomes" id="UP001447842">
    <property type="component" value="Chromosome"/>
</dbReference>
<organism evidence="13 14">
    <name type="scientific">Sulfurimonas diazotrophicus</name>
    <dbReference type="NCBI Taxonomy" id="3131939"/>
    <lineage>
        <taxon>Bacteria</taxon>
        <taxon>Pseudomonadati</taxon>
        <taxon>Campylobacterota</taxon>
        <taxon>Epsilonproteobacteria</taxon>
        <taxon>Campylobacterales</taxon>
        <taxon>Sulfurimonadaceae</taxon>
        <taxon>Sulfurimonas</taxon>
    </lineage>
</organism>
<keyword evidence="3 8" id="KW-1134">Transmembrane beta strand</keyword>
<evidence type="ECO:0000256" key="9">
    <source>
        <dbReference type="RuleBase" id="RU003357"/>
    </source>
</evidence>
<dbReference type="PROSITE" id="PS52016">
    <property type="entry name" value="TONB_DEPENDENT_REC_3"/>
    <property type="match status" value="1"/>
</dbReference>
<dbReference type="InterPro" id="IPR039426">
    <property type="entry name" value="TonB-dep_rcpt-like"/>
</dbReference>
<dbReference type="PANTHER" id="PTHR47234">
    <property type="match status" value="1"/>
</dbReference>
<evidence type="ECO:0000259" key="12">
    <source>
        <dbReference type="Pfam" id="PF07715"/>
    </source>
</evidence>
<proteinExistence type="inferred from homology"/>
<feature type="domain" description="TonB-dependent receptor-like beta-barrel" evidence="11">
    <location>
        <begin position="323"/>
        <end position="722"/>
    </location>
</feature>
<sequence length="767" mass="84141">MTKLGILLACNLLTLPILSAEDNLYTKSMESILSTESELKAQVGSRTNAVNYLESNTPIDVITQEQIARSGMTSLPDILRYFVAGFNAPETSIADGSDHVRTITLRGMSPDQILVLINGKRLHTSSLLHVNGTIGRGSSHADLDTIPLAMIEKIEIMRDGASAQYGSDAISAVINIIFKGIGNDTKAGLLYGGRKAGDGHQIAGNAFATIALPYDGFVNFSIDAKGQEQTQRAGLDRRVSPPAATTHVGIPDSDSLTMGLNAEVAGAETTSFYLDGFLHHRNSRAGAFYRPEITAEGFPGFLPIINADILDYAVTAGVKGVSDADITWDLSNTYGLNRIHYTVEDSLNYTQGDPQLRSFDNGSLQFTQNTVNFDITQRRSNYKFSAGAEYRYENYKILAGEQASYADYGVVSGVTAGTQGFAGYSPYNAVNESRSSYALYADSVFDLDERFNVEILVRYEEYSDFGESTNAKVALTYQVSPSLMLRSSGSTGFRAPSLSQSYYSQTSSFAGANGIDTQGTFRVDDPIAEALGAKPLKSERSKNITLGGVYQHDSDTALTVDFFYVEVNDRIMLSDDINNTSALWPNVSKVRFFINAAHTSTHGVDIKFNKSYPFERFGMFKTGLWYNYNINKISGNGSDNSSADDATQKIRIEKGQPRHALRWLNNYSYRGLDATANISYFGSYSQMVDAKEYVFDPMWTLDADIAYRFDSGLTIAVGGHNLFDAVPNKWDGLSGTLYGYDGIKPYSRYSPNGYSGTFYYLRAEMTF</sequence>
<dbReference type="RefSeq" id="WP_345972182.1">
    <property type="nucleotide sequence ID" value="NZ_CP147920.1"/>
</dbReference>
<keyword evidence="7 8" id="KW-0998">Cell outer membrane</keyword>
<keyword evidence="14" id="KW-1185">Reference proteome</keyword>
<dbReference type="Gene3D" id="2.40.170.20">
    <property type="entry name" value="TonB-dependent receptor, beta-barrel domain"/>
    <property type="match status" value="1"/>
</dbReference>
<evidence type="ECO:0000256" key="4">
    <source>
        <dbReference type="ARBA" id="ARBA00022692"/>
    </source>
</evidence>
<comment type="similarity">
    <text evidence="8 9">Belongs to the TonB-dependent receptor family.</text>
</comment>
<feature type="chain" id="PRO_5047472058" evidence="10">
    <location>
        <begin position="20"/>
        <end position="767"/>
    </location>
</feature>
<keyword evidence="10" id="KW-0732">Signal</keyword>